<accession>A0ABW4IBY5</accession>
<dbReference type="Pfam" id="PF13472">
    <property type="entry name" value="Lipase_GDSL_2"/>
    <property type="match status" value="1"/>
</dbReference>
<sequence>MRKVSVNRPVLLLLVLLLTSFSTAQKKIKIYLVGDSTLAQKAKYKYPETGWGVPFTWFFNQNAEVDNRAQNGRSTQSFINEGRWTAILDSLKADDYVLIQFGHNDEVPTKKSATTPAQFQENLKRYVNETRAKKANPILITPVARRKFDTHGKVVDTHKEYAQLVRNVAHEMQVPLIDLSEKSMLLLQEFGEEKSKLLFLHLKEGQNPNYPEGVKDDTHFNELGARYMAELVAKELKEIKSPLVNYITN</sequence>
<dbReference type="Proteomes" id="UP001597118">
    <property type="component" value="Unassembled WGS sequence"/>
</dbReference>
<evidence type="ECO:0000256" key="1">
    <source>
        <dbReference type="ARBA" id="ARBA00008668"/>
    </source>
</evidence>
<keyword evidence="2" id="KW-0378">Hydrolase</keyword>
<dbReference type="InterPro" id="IPR036514">
    <property type="entry name" value="SGNH_hydro_sf"/>
</dbReference>
<organism evidence="4 5">
    <name type="scientific">Pseudopedobacter beijingensis</name>
    <dbReference type="NCBI Taxonomy" id="1207056"/>
    <lineage>
        <taxon>Bacteria</taxon>
        <taxon>Pseudomonadati</taxon>
        <taxon>Bacteroidota</taxon>
        <taxon>Sphingobacteriia</taxon>
        <taxon>Sphingobacteriales</taxon>
        <taxon>Sphingobacteriaceae</taxon>
        <taxon>Pseudopedobacter</taxon>
    </lineage>
</organism>
<reference evidence="5" key="1">
    <citation type="journal article" date="2019" name="Int. J. Syst. Evol. Microbiol.">
        <title>The Global Catalogue of Microorganisms (GCM) 10K type strain sequencing project: providing services to taxonomists for standard genome sequencing and annotation.</title>
        <authorList>
            <consortium name="The Broad Institute Genomics Platform"/>
            <consortium name="The Broad Institute Genome Sequencing Center for Infectious Disease"/>
            <person name="Wu L."/>
            <person name="Ma J."/>
        </authorList>
    </citation>
    <scope>NUCLEOTIDE SEQUENCE [LARGE SCALE GENOMIC DNA]</scope>
    <source>
        <strain evidence="5">CCUG 53762</strain>
    </source>
</reference>
<dbReference type="PANTHER" id="PTHR43695:SF1">
    <property type="entry name" value="RHAMNOGALACTURONAN ACETYLESTERASE"/>
    <property type="match status" value="1"/>
</dbReference>
<dbReference type="SUPFAM" id="SSF52266">
    <property type="entry name" value="SGNH hydrolase"/>
    <property type="match status" value="1"/>
</dbReference>
<dbReference type="Gene3D" id="3.40.50.1110">
    <property type="entry name" value="SGNH hydrolase"/>
    <property type="match status" value="1"/>
</dbReference>
<dbReference type="PANTHER" id="PTHR43695">
    <property type="entry name" value="PUTATIVE (AFU_ORTHOLOGUE AFUA_2G17250)-RELATED"/>
    <property type="match status" value="1"/>
</dbReference>
<feature type="domain" description="SGNH hydrolase-type esterase" evidence="3">
    <location>
        <begin position="33"/>
        <end position="226"/>
    </location>
</feature>
<dbReference type="EMBL" id="JBHUDG010000005">
    <property type="protein sequence ID" value="MFD1629537.1"/>
    <property type="molecule type" value="Genomic_DNA"/>
</dbReference>
<evidence type="ECO:0000259" key="3">
    <source>
        <dbReference type="Pfam" id="PF13472"/>
    </source>
</evidence>
<dbReference type="InterPro" id="IPR037459">
    <property type="entry name" value="RhgT-like"/>
</dbReference>
<evidence type="ECO:0000313" key="4">
    <source>
        <dbReference type="EMBL" id="MFD1629537.1"/>
    </source>
</evidence>
<evidence type="ECO:0000256" key="2">
    <source>
        <dbReference type="ARBA" id="ARBA00022801"/>
    </source>
</evidence>
<dbReference type="CDD" id="cd01821">
    <property type="entry name" value="Rhamnogalacturan_acetylesterase_like"/>
    <property type="match status" value="1"/>
</dbReference>
<proteinExistence type="inferred from homology"/>
<comment type="caution">
    <text evidence="4">The sequence shown here is derived from an EMBL/GenBank/DDBJ whole genome shotgun (WGS) entry which is preliminary data.</text>
</comment>
<name>A0ABW4IBY5_9SPHI</name>
<evidence type="ECO:0000313" key="5">
    <source>
        <dbReference type="Proteomes" id="UP001597118"/>
    </source>
</evidence>
<dbReference type="RefSeq" id="WP_379661918.1">
    <property type="nucleotide sequence ID" value="NZ_JBHUDG010000005.1"/>
</dbReference>
<gene>
    <name evidence="4" type="ORF">ACFSAH_06590</name>
</gene>
<comment type="similarity">
    <text evidence="1">Belongs to the 'GDSL' lipolytic enzyme family.</text>
</comment>
<keyword evidence="5" id="KW-1185">Reference proteome</keyword>
<dbReference type="InterPro" id="IPR013830">
    <property type="entry name" value="SGNH_hydro"/>
</dbReference>
<protein>
    <submittedName>
        <fullName evidence="4">Rhamnogalacturonan acetylesterase</fullName>
    </submittedName>
</protein>